<feature type="region of interest" description="Disordered" evidence="2">
    <location>
        <begin position="178"/>
        <end position="275"/>
    </location>
</feature>
<dbReference type="Gene3D" id="1.20.890.10">
    <property type="entry name" value="cAMP-dependent protein kinase regulatory subunit, dimerization-anchoring domain"/>
    <property type="match status" value="1"/>
</dbReference>
<gene>
    <name evidence="3" type="ORF">KFE25_004002</name>
</gene>
<dbReference type="InterPro" id="IPR007858">
    <property type="entry name" value="Dpy-30_motif"/>
</dbReference>
<keyword evidence="4" id="KW-1185">Reference proteome</keyword>
<feature type="compositionally biased region" description="Low complexity" evidence="2">
    <location>
        <begin position="204"/>
        <end position="229"/>
    </location>
</feature>
<protein>
    <submittedName>
        <fullName evidence="3">Uncharacterized protein</fullName>
    </submittedName>
</protein>
<sequence>MTLSADPLEYVQLLLEEGVAEVCRARPENPTLFLAHWLADRAREAGVGDLDAEVDASPLIAELNDVSAQLRKVRASNGELEAELERATEALFLSEAALVDEEAKAQRGVRRAHADAEADLAAAVSLGQAAVEEAARGEAFEEQREHAQIARFYKHRTALELLRKAEVEVDKMLKPVAATPQAEMTANGRDTSADNSAGGEHANEATPAAAVALAEPKQLADAPTAVESAAHAEHAVPEPQAVTALAAASAEPEELDDAPAADESPAHAKHAGPEP</sequence>
<evidence type="ECO:0000256" key="1">
    <source>
        <dbReference type="SAM" id="Coils"/>
    </source>
</evidence>
<dbReference type="Pfam" id="PF05186">
    <property type="entry name" value="Dpy-30"/>
    <property type="match status" value="1"/>
</dbReference>
<evidence type="ECO:0000256" key="2">
    <source>
        <dbReference type="SAM" id="MobiDB-lite"/>
    </source>
</evidence>
<dbReference type="CDD" id="cd22970">
    <property type="entry name" value="DD_NDKH5-like"/>
    <property type="match status" value="1"/>
</dbReference>
<organism evidence="3 4">
    <name type="scientific">Diacronema lutheri</name>
    <name type="common">Unicellular marine alga</name>
    <name type="synonym">Monochrysis lutheri</name>
    <dbReference type="NCBI Taxonomy" id="2081491"/>
    <lineage>
        <taxon>Eukaryota</taxon>
        <taxon>Haptista</taxon>
        <taxon>Haptophyta</taxon>
        <taxon>Pavlovophyceae</taxon>
        <taxon>Pavlovales</taxon>
        <taxon>Pavlovaceae</taxon>
        <taxon>Diacronema</taxon>
    </lineage>
</organism>
<proteinExistence type="predicted"/>
<feature type="compositionally biased region" description="Polar residues" evidence="2">
    <location>
        <begin position="182"/>
        <end position="195"/>
    </location>
</feature>
<reference evidence="3" key="1">
    <citation type="submission" date="2021-05" db="EMBL/GenBank/DDBJ databases">
        <title>The genome of the haptophyte Pavlova lutheri (Diacronema luteri, Pavlovales) - a model for lipid biosynthesis in eukaryotic algae.</title>
        <authorList>
            <person name="Hulatt C.J."/>
            <person name="Posewitz M.C."/>
        </authorList>
    </citation>
    <scope>NUCLEOTIDE SEQUENCE</scope>
    <source>
        <strain evidence="3">NIVA-4/92</strain>
    </source>
</reference>
<keyword evidence="1" id="KW-0175">Coiled coil</keyword>
<evidence type="ECO:0000313" key="4">
    <source>
        <dbReference type="Proteomes" id="UP000751190"/>
    </source>
</evidence>
<name>A0A8J5XNG2_DIALT</name>
<comment type="caution">
    <text evidence="3">The sequence shown here is derived from an EMBL/GenBank/DDBJ whole genome shotgun (WGS) entry which is preliminary data.</text>
</comment>
<evidence type="ECO:0000313" key="3">
    <source>
        <dbReference type="EMBL" id="KAG8463729.1"/>
    </source>
</evidence>
<dbReference type="EMBL" id="JAGTXO010000015">
    <property type="protein sequence ID" value="KAG8463729.1"/>
    <property type="molecule type" value="Genomic_DNA"/>
</dbReference>
<dbReference type="OrthoDB" id="432281at2759"/>
<feature type="coiled-coil region" evidence="1">
    <location>
        <begin position="63"/>
        <end position="90"/>
    </location>
</feature>
<dbReference type="Proteomes" id="UP000751190">
    <property type="component" value="Unassembled WGS sequence"/>
</dbReference>
<feature type="compositionally biased region" description="Acidic residues" evidence="2">
    <location>
        <begin position="251"/>
        <end position="260"/>
    </location>
</feature>
<dbReference type="AlphaFoldDB" id="A0A8J5XNG2"/>
<feature type="compositionally biased region" description="Low complexity" evidence="2">
    <location>
        <begin position="237"/>
        <end position="250"/>
    </location>
</feature>
<accession>A0A8J5XNG2</accession>